<name>A0A6B8MSB5_KLEOX</name>
<dbReference type="EMBL" id="CP046115">
    <property type="protein sequence ID" value="QGN37846.1"/>
    <property type="molecule type" value="Genomic_DNA"/>
</dbReference>
<evidence type="ECO:0000313" key="2">
    <source>
        <dbReference type="EMBL" id="QGN37846.1"/>
    </source>
</evidence>
<feature type="domain" description="SnoaL-like" evidence="1">
    <location>
        <begin position="12"/>
        <end position="112"/>
    </location>
</feature>
<protein>
    <submittedName>
        <fullName evidence="2">Nuclear transport factor 2 family protein</fullName>
    </submittedName>
</protein>
<evidence type="ECO:0000259" key="1">
    <source>
        <dbReference type="Pfam" id="PF12680"/>
    </source>
</evidence>
<dbReference type="Gene3D" id="3.10.450.50">
    <property type="match status" value="1"/>
</dbReference>
<dbReference type="AlphaFoldDB" id="A0A6B8MSB5"/>
<accession>A0A6B8MSB5</accession>
<gene>
    <name evidence="2" type="ORF">GJ746_11275</name>
</gene>
<sequence length="144" mass="16819">MKTSLSVIKRFTEYYTSMDQQPSSALGELYHADAVLTDPFGQHQGLFAIQRYLTHLLANVDRCRFTVDTPLSENQRFFVTWTMHWSHPRIVGGEMLELPGCSVVDIEDQRIIQQRDYYDAGEMLYEHLPLLGWAVRGVKRRVRR</sequence>
<evidence type="ECO:0000313" key="3">
    <source>
        <dbReference type="Proteomes" id="UP000427108"/>
    </source>
</evidence>
<proteinExistence type="predicted"/>
<dbReference type="Pfam" id="PF12680">
    <property type="entry name" value="SnoaL_2"/>
    <property type="match status" value="1"/>
</dbReference>
<dbReference type="RefSeq" id="WP_154680268.1">
    <property type="nucleotide sequence ID" value="NZ_CP046115.1"/>
</dbReference>
<dbReference type="InterPro" id="IPR037401">
    <property type="entry name" value="SnoaL-like"/>
</dbReference>
<organism evidence="2 3">
    <name type="scientific">Klebsiella oxytoca</name>
    <dbReference type="NCBI Taxonomy" id="571"/>
    <lineage>
        <taxon>Bacteria</taxon>
        <taxon>Pseudomonadati</taxon>
        <taxon>Pseudomonadota</taxon>
        <taxon>Gammaproteobacteria</taxon>
        <taxon>Enterobacterales</taxon>
        <taxon>Enterobacteriaceae</taxon>
        <taxon>Klebsiella/Raoultella group</taxon>
        <taxon>Klebsiella</taxon>
    </lineage>
</organism>
<dbReference type="InterPro" id="IPR032710">
    <property type="entry name" value="NTF2-like_dom_sf"/>
</dbReference>
<dbReference type="Proteomes" id="UP000427108">
    <property type="component" value="Chromosome"/>
</dbReference>
<dbReference type="OrthoDB" id="1115105at2"/>
<reference evidence="2 3" key="1">
    <citation type="submission" date="2019-11" db="EMBL/GenBank/DDBJ databases">
        <title>Isolation and Application of One Kind of P-Hydroxybenzoic Acid Degrading Bacterium in Mitigating Cropping Obstacle of Cucumber.</title>
        <authorList>
            <person name="Wu F."/>
            <person name="An Y."/>
        </authorList>
    </citation>
    <scope>NUCLEOTIDE SEQUENCE [LARGE SCALE GENOMIC DNA]</scope>
    <source>
        <strain evidence="2 3">P620</strain>
    </source>
</reference>
<dbReference type="SUPFAM" id="SSF54427">
    <property type="entry name" value="NTF2-like"/>
    <property type="match status" value="1"/>
</dbReference>